<keyword evidence="2" id="KW-0732">Signal</keyword>
<evidence type="ECO:0000256" key="2">
    <source>
        <dbReference type="SAM" id="SignalP"/>
    </source>
</evidence>
<organism evidence="3 4">
    <name type="scientific">Bursaphelenchus xylophilus</name>
    <name type="common">Pinewood nematode worm</name>
    <name type="synonym">Aphelenchoides xylophilus</name>
    <dbReference type="NCBI Taxonomy" id="6326"/>
    <lineage>
        <taxon>Eukaryota</taxon>
        <taxon>Metazoa</taxon>
        <taxon>Ecdysozoa</taxon>
        <taxon>Nematoda</taxon>
        <taxon>Chromadorea</taxon>
        <taxon>Rhabditida</taxon>
        <taxon>Tylenchina</taxon>
        <taxon>Tylenchomorpha</taxon>
        <taxon>Aphelenchoidea</taxon>
        <taxon>Aphelenchoididae</taxon>
        <taxon>Bursaphelenchus</taxon>
    </lineage>
</organism>
<accession>A0A1I7RJA0</accession>
<evidence type="ECO:0000313" key="4">
    <source>
        <dbReference type="WBParaSite" id="BXY_0078200.1"/>
    </source>
</evidence>
<feature type="compositionally biased region" description="Acidic residues" evidence="1">
    <location>
        <begin position="62"/>
        <end position="78"/>
    </location>
</feature>
<dbReference type="AlphaFoldDB" id="A0A1I7RJA0"/>
<dbReference type="Proteomes" id="UP000095284">
    <property type="component" value="Unplaced"/>
</dbReference>
<protein>
    <submittedName>
        <fullName evidence="4">Secreted protein</fullName>
    </submittedName>
</protein>
<feature type="compositionally biased region" description="Basic and acidic residues" evidence="1">
    <location>
        <begin position="39"/>
        <end position="50"/>
    </location>
</feature>
<feature type="chain" id="PRO_5009304296" evidence="2">
    <location>
        <begin position="18"/>
        <end position="97"/>
    </location>
</feature>
<dbReference type="WBParaSite" id="BXY_0078200.1">
    <property type="protein sequence ID" value="BXY_0078200.1"/>
    <property type="gene ID" value="BXY_0078200"/>
</dbReference>
<proteinExistence type="predicted"/>
<evidence type="ECO:0000256" key="1">
    <source>
        <dbReference type="SAM" id="MobiDB-lite"/>
    </source>
</evidence>
<feature type="signal peptide" evidence="2">
    <location>
        <begin position="1"/>
        <end position="17"/>
    </location>
</feature>
<feature type="region of interest" description="Disordered" evidence="1">
    <location>
        <begin position="39"/>
        <end position="97"/>
    </location>
</feature>
<feature type="compositionally biased region" description="Polar residues" evidence="1">
    <location>
        <begin position="52"/>
        <end position="61"/>
    </location>
</feature>
<reference evidence="4" key="1">
    <citation type="submission" date="2016-11" db="UniProtKB">
        <authorList>
            <consortium name="WormBaseParasite"/>
        </authorList>
    </citation>
    <scope>IDENTIFICATION</scope>
</reference>
<name>A0A1I7RJA0_BURXY</name>
<sequence length="97" mass="10836">MRIYSWLVLLFLVSANASPLLYDIIVGYIADRRIAPSQKNETRRVVREAENNSEVVASLDSTTEEPLESTAFEAEESTTEAAESTTEEPFESTTFEA</sequence>
<evidence type="ECO:0000313" key="3">
    <source>
        <dbReference type="Proteomes" id="UP000095284"/>
    </source>
</evidence>